<comment type="subcellular location">
    <subcellularLocation>
        <location evidence="1">Cell membrane</location>
        <topology evidence="1">Multi-pass membrane protein</topology>
    </subcellularLocation>
</comment>
<feature type="transmembrane region" description="Helical" evidence="6">
    <location>
        <begin position="179"/>
        <end position="199"/>
    </location>
</feature>
<dbReference type="EMBL" id="JBHLWO010000002">
    <property type="protein sequence ID" value="MFC0319099.1"/>
    <property type="molecule type" value="Genomic_DNA"/>
</dbReference>
<proteinExistence type="predicted"/>
<keyword evidence="8" id="KW-1185">Reference proteome</keyword>
<feature type="transmembrane region" description="Helical" evidence="6">
    <location>
        <begin position="264"/>
        <end position="285"/>
    </location>
</feature>
<evidence type="ECO:0000313" key="7">
    <source>
        <dbReference type="EMBL" id="MFC0319099.1"/>
    </source>
</evidence>
<evidence type="ECO:0000256" key="5">
    <source>
        <dbReference type="ARBA" id="ARBA00023136"/>
    </source>
</evidence>
<evidence type="ECO:0000313" key="8">
    <source>
        <dbReference type="Proteomes" id="UP001589774"/>
    </source>
</evidence>
<sequence length="291" mass="31183">MDFYFAAILQGLCFVPMGLGIYLTMKIFNFPDITTDGSYTLGAVICALGISHQLSLFILVPLILLAGAIAGSCTALIHTKLKINALLAGILVMTALYSVNLTLLGRSNIPLLSYKNLFSITLVQDANSNTFLIAGTVVVILVVILNYLLRTDFGIAMRATGNNEIMVRSLGVNTFKIKWIGLAITNALVAFSGSLIAQFQGFTDINMGIGIVISGLGSVMIAETIIKLLPTDKVWINLGMVIIGVVIFQLVLAFTLSLGIDSSLLKLFTSCFVLLIVALPQGNFLKGSLKR</sequence>
<keyword evidence="5 6" id="KW-0472">Membrane</keyword>
<evidence type="ECO:0000256" key="6">
    <source>
        <dbReference type="SAM" id="Phobius"/>
    </source>
</evidence>
<gene>
    <name evidence="7" type="ORF">ACFFI0_12315</name>
</gene>
<reference evidence="7 8" key="1">
    <citation type="submission" date="2024-09" db="EMBL/GenBank/DDBJ databases">
        <authorList>
            <person name="Sun Q."/>
            <person name="Mori K."/>
        </authorList>
    </citation>
    <scope>NUCLEOTIDE SEQUENCE [LARGE SCALE GENOMIC DNA]</scope>
    <source>
        <strain evidence="7 8">CCM 7765</strain>
    </source>
</reference>
<organism evidence="7 8">
    <name type="scientific">Olivibacter oleidegradans</name>
    <dbReference type="NCBI Taxonomy" id="760123"/>
    <lineage>
        <taxon>Bacteria</taxon>
        <taxon>Pseudomonadati</taxon>
        <taxon>Bacteroidota</taxon>
        <taxon>Sphingobacteriia</taxon>
        <taxon>Sphingobacteriales</taxon>
        <taxon>Sphingobacteriaceae</taxon>
        <taxon>Olivibacter</taxon>
    </lineage>
</organism>
<comment type="caution">
    <text evidence="7">The sequence shown here is derived from an EMBL/GenBank/DDBJ whole genome shotgun (WGS) entry which is preliminary data.</text>
</comment>
<feature type="transmembrane region" description="Helical" evidence="6">
    <location>
        <begin position="60"/>
        <end position="78"/>
    </location>
</feature>
<accession>A0ABV6HJM6</accession>
<feature type="transmembrane region" description="Helical" evidence="6">
    <location>
        <begin position="234"/>
        <end position="258"/>
    </location>
</feature>
<feature type="transmembrane region" description="Helical" evidence="6">
    <location>
        <begin position="85"/>
        <end position="109"/>
    </location>
</feature>
<feature type="transmembrane region" description="Helical" evidence="6">
    <location>
        <begin position="205"/>
        <end position="222"/>
    </location>
</feature>
<evidence type="ECO:0000256" key="4">
    <source>
        <dbReference type="ARBA" id="ARBA00022989"/>
    </source>
</evidence>
<name>A0ABV6HJM6_9SPHI</name>
<evidence type="ECO:0000256" key="2">
    <source>
        <dbReference type="ARBA" id="ARBA00022475"/>
    </source>
</evidence>
<keyword evidence="4 6" id="KW-1133">Transmembrane helix</keyword>
<protein>
    <submittedName>
        <fullName evidence="7">ABC transporter permease</fullName>
    </submittedName>
</protein>
<dbReference type="Pfam" id="PF02653">
    <property type="entry name" value="BPD_transp_2"/>
    <property type="match status" value="1"/>
</dbReference>
<dbReference type="CDD" id="cd06574">
    <property type="entry name" value="TM_PBP1_branched-chain-AA_like"/>
    <property type="match status" value="1"/>
</dbReference>
<dbReference type="Proteomes" id="UP001589774">
    <property type="component" value="Unassembled WGS sequence"/>
</dbReference>
<keyword evidence="3 6" id="KW-0812">Transmembrane</keyword>
<feature type="transmembrane region" description="Helical" evidence="6">
    <location>
        <begin position="6"/>
        <end position="25"/>
    </location>
</feature>
<evidence type="ECO:0000256" key="3">
    <source>
        <dbReference type="ARBA" id="ARBA00022692"/>
    </source>
</evidence>
<dbReference type="PANTHER" id="PTHR32196:SF69">
    <property type="entry name" value="BRANCHED-CHAIN AMINO ACID TRANSPORT SYSTEM, PERMEASE PROTEIN"/>
    <property type="match status" value="1"/>
</dbReference>
<dbReference type="InterPro" id="IPR001851">
    <property type="entry name" value="ABC_transp_permease"/>
</dbReference>
<evidence type="ECO:0000256" key="1">
    <source>
        <dbReference type="ARBA" id="ARBA00004651"/>
    </source>
</evidence>
<dbReference type="PANTHER" id="PTHR32196">
    <property type="entry name" value="ABC TRANSPORTER PERMEASE PROTEIN YPHD-RELATED-RELATED"/>
    <property type="match status" value="1"/>
</dbReference>
<dbReference type="RefSeq" id="WP_130857835.1">
    <property type="nucleotide sequence ID" value="NZ_JBHLWO010000002.1"/>
</dbReference>
<feature type="transmembrane region" description="Helical" evidence="6">
    <location>
        <begin position="129"/>
        <end position="149"/>
    </location>
</feature>
<keyword evidence="2" id="KW-1003">Cell membrane</keyword>